<name>A0A6H1UF11_9GAMM</name>
<dbReference type="AlphaFoldDB" id="A0A6H1UF11"/>
<dbReference type="Proteomes" id="UP000501602">
    <property type="component" value="Chromosome"/>
</dbReference>
<evidence type="ECO:0000313" key="1">
    <source>
        <dbReference type="EMBL" id="QIZ77219.1"/>
    </source>
</evidence>
<dbReference type="EMBL" id="CP051180">
    <property type="protein sequence ID" value="QIZ77219.1"/>
    <property type="molecule type" value="Genomic_DNA"/>
</dbReference>
<protein>
    <submittedName>
        <fullName evidence="1">Phosphohistidine phosphatase SixA</fullName>
    </submittedName>
</protein>
<dbReference type="InterPro" id="IPR029033">
    <property type="entry name" value="His_PPase_superfam"/>
</dbReference>
<dbReference type="SMART" id="SM00855">
    <property type="entry name" value="PGAM"/>
    <property type="match status" value="1"/>
</dbReference>
<reference evidence="1 2" key="1">
    <citation type="submission" date="2020-04" db="EMBL/GenBank/DDBJ databases">
        <title>Ferrimonas sp. S7 isolated from sea water.</title>
        <authorList>
            <person name="Bae S.S."/>
            <person name="Baek K."/>
        </authorList>
    </citation>
    <scope>NUCLEOTIDE SEQUENCE [LARGE SCALE GENOMIC DNA]</scope>
    <source>
        <strain evidence="1 2">S7</strain>
    </source>
</reference>
<keyword evidence="2" id="KW-1185">Reference proteome</keyword>
<gene>
    <name evidence="1" type="primary">sixA</name>
    <name evidence="1" type="ORF">HER31_10215</name>
</gene>
<dbReference type="NCBIfam" id="TIGR00249">
    <property type="entry name" value="sixA"/>
    <property type="match status" value="1"/>
</dbReference>
<organism evidence="1 2">
    <name type="scientific">Ferrimonas lipolytica</name>
    <dbReference type="NCBI Taxonomy" id="2724191"/>
    <lineage>
        <taxon>Bacteria</taxon>
        <taxon>Pseudomonadati</taxon>
        <taxon>Pseudomonadota</taxon>
        <taxon>Gammaproteobacteria</taxon>
        <taxon>Alteromonadales</taxon>
        <taxon>Ferrimonadaceae</taxon>
        <taxon>Ferrimonas</taxon>
    </lineage>
</organism>
<dbReference type="SUPFAM" id="SSF53254">
    <property type="entry name" value="Phosphoglycerate mutase-like"/>
    <property type="match status" value="1"/>
</dbReference>
<dbReference type="GO" id="GO:0101006">
    <property type="term" value="F:protein histidine phosphatase activity"/>
    <property type="evidence" value="ECO:0007669"/>
    <property type="project" value="InterPro"/>
</dbReference>
<evidence type="ECO:0000313" key="2">
    <source>
        <dbReference type="Proteomes" id="UP000501602"/>
    </source>
</evidence>
<dbReference type="InterPro" id="IPR004449">
    <property type="entry name" value="SixA"/>
</dbReference>
<accession>A0A6H1UF11</accession>
<dbReference type="Pfam" id="PF00300">
    <property type="entry name" value="His_Phos_1"/>
    <property type="match status" value="1"/>
</dbReference>
<dbReference type="InterPro" id="IPR013078">
    <property type="entry name" value="His_Pase_superF_clade-1"/>
</dbReference>
<proteinExistence type="predicted"/>
<dbReference type="Gene3D" id="3.40.50.1240">
    <property type="entry name" value="Phosphoglycerate mutase-like"/>
    <property type="match status" value="1"/>
</dbReference>
<dbReference type="KEGG" id="fes:HER31_10215"/>
<sequence length="155" mass="17092">MNIYLMRHGEAGFDAPSDQLRQLTSLGKSQSLEVAQQFLVAMQHMDLVLVSPYLRAQQTWQMIESLCQAQPQVQVLDELVPEADPAITRDVVVATAAVAKANNVLVIAHMPLLGYLLAELVPGQEPCLFATSGIAEIAMLEKPQLERRASPQMHF</sequence>
<dbReference type="RefSeq" id="WP_168660480.1">
    <property type="nucleotide sequence ID" value="NZ_CP051180.1"/>
</dbReference>
<dbReference type="CDD" id="cd07067">
    <property type="entry name" value="HP_PGM_like"/>
    <property type="match status" value="1"/>
</dbReference>
<dbReference type="GO" id="GO:0005737">
    <property type="term" value="C:cytoplasm"/>
    <property type="evidence" value="ECO:0007669"/>
    <property type="project" value="InterPro"/>
</dbReference>